<evidence type="ECO:0000259" key="4">
    <source>
        <dbReference type="Pfam" id="PF01011"/>
    </source>
</evidence>
<feature type="domain" description="Pyrrolo-quinoline quinone repeat" evidence="5">
    <location>
        <begin position="436"/>
        <end position="530"/>
    </location>
</feature>
<evidence type="ECO:0000256" key="3">
    <source>
        <dbReference type="ARBA" id="ARBA00023002"/>
    </source>
</evidence>
<dbReference type="STRING" id="54.SAMN02745121_02822"/>
<keyword evidence="7" id="KW-1185">Reference proteome</keyword>
<protein>
    <submittedName>
        <fullName evidence="6">Polyvinyl alcohol dehydrogenase (Cytochrome)</fullName>
    </submittedName>
</protein>
<feature type="domain" description="Pyrrolo-quinoline quinone repeat" evidence="4">
    <location>
        <begin position="46"/>
        <end position="397"/>
    </location>
</feature>
<comment type="similarity">
    <text evidence="2">Belongs to the bacterial PQQ dehydrogenase family.</text>
</comment>
<comment type="cofactor">
    <cofactor evidence="1">
        <name>pyrroloquinoline quinone</name>
        <dbReference type="ChEBI" id="CHEBI:58442"/>
    </cofactor>
</comment>
<dbReference type="InterPro" id="IPR015943">
    <property type="entry name" value="WD40/YVTN_repeat-like_dom_sf"/>
</dbReference>
<dbReference type="InterPro" id="IPR018391">
    <property type="entry name" value="PQQ_b-propeller_rpt"/>
</dbReference>
<dbReference type="InterPro" id="IPR002372">
    <property type="entry name" value="PQQ_rpt_dom"/>
</dbReference>
<dbReference type="AlphaFoldDB" id="A0A1I1XFD9"/>
<dbReference type="SMART" id="SM00564">
    <property type="entry name" value="PQQ"/>
    <property type="match status" value="4"/>
</dbReference>
<dbReference type="Gene3D" id="2.140.10.10">
    <property type="entry name" value="Quinoprotein alcohol dehydrogenase-like superfamily"/>
    <property type="match status" value="1"/>
</dbReference>
<dbReference type="PROSITE" id="PS51257">
    <property type="entry name" value="PROKAR_LIPOPROTEIN"/>
    <property type="match status" value="1"/>
</dbReference>
<dbReference type="Pfam" id="PF01011">
    <property type="entry name" value="PQQ"/>
    <property type="match status" value="1"/>
</dbReference>
<proteinExistence type="inferred from homology"/>
<keyword evidence="3" id="KW-0560">Oxidoreductase</keyword>
<dbReference type="InterPro" id="IPR011047">
    <property type="entry name" value="Quinoprotein_ADH-like_sf"/>
</dbReference>
<evidence type="ECO:0000256" key="1">
    <source>
        <dbReference type="ARBA" id="ARBA00001931"/>
    </source>
</evidence>
<dbReference type="GO" id="GO:0016491">
    <property type="term" value="F:oxidoreductase activity"/>
    <property type="evidence" value="ECO:0007669"/>
    <property type="project" value="UniProtKB-KW"/>
</dbReference>
<dbReference type="PANTHER" id="PTHR32303">
    <property type="entry name" value="QUINOPROTEIN ALCOHOL DEHYDROGENASE (CYTOCHROME C)"/>
    <property type="match status" value="1"/>
</dbReference>
<reference evidence="7" key="1">
    <citation type="submission" date="2016-10" db="EMBL/GenBank/DDBJ databases">
        <authorList>
            <person name="Varghese N."/>
            <person name="Submissions S."/>
        </authorList>
    </citation>
    <scope>NUCLEOTIDE SEQUENCE [LARGE SCALE GENOMIC DNA]</scope>
    <source>
        <strain evidence="7">ATCC 25963</strain>
    </source>
</reference>
<dbReference type="PANTHER" id="PTHR32303:SF10">
    <property type="entry name" value="OUTER MEMBRANE PROTEIN ASSEMBLY FACTOR BAMB"/>
    <property type="match status" value="1"/>
</dbReference>
<dbReference type="SUPFAM" id="SSF50998">
    <property type="entry name" value="Quinoprotein alcohol dehydrogenase-like"/>
    <property type="match status" value="2"/>
</dbReference>
<gene>
    <name evidence="6" type="ORF">SAMN02745121_02822</name>
</gene>
<accession>A0A1I1XFD9</accession>
<dbReference type="Gene3D" id="2.130.10.10">
    <property type="entry name" value="YVTN repeat-like/Quinoprotein amine dehydrogenase"/>
    <property type="match status" value="1"/>
</dbReference>
<dbReference type="Pfam" id="PF13360">
    <property type="entry name" value="PQQ_2"/>
    <property type="match status" value="1"/>
</dbReference>
<evidence type="ECO:0000313" key="6">
    <source>
        <dbReference type="EMBL" id="SFE06124.1"/>
    </source>
</evidence>
<evidence type="ECO:0000256" key="2">
    <source>
        <dbReference type="ARBA" id="ARBA00008156"/>
    </source>
</evidence>
<evidence type="ECO:0000313" key="7">
    <source>
        <dbReference type="Proteomes" id="UP000199400"/>
    </source>
</evidence>
<evidence type="ECO:0000259" key="5">
    <source>
        <dbReference type="Pfam" id="PF13360"/>
    </source>
</evidence>
<name>A0A1I1XFD9_9BACT</name>
<organism evidence="6 7">
    <name type="scientific">Nannocystis exedens</name>
    <dbReference type="NCBI Taxonomy" id="54"/>
    <lineage>
        <taxon>Bacteria</taxon>
        <taxon>Pseudomonadati</taxon>
        <taxon>Myxococcota</taxon>
        <taxon>Polyangia</taxon>
        <taxon>Nannocystales</taxon>
        <taxon>Nannocystaceae</taxon>
        <taxon>Nannocystis</taxon>
    </lineage>
</organism>
<sequence length="550" mass="57897">MEIRTFLKIGVIVLMAAFVACMEDADPTELRGASGSHGSPAAKKDWAMALHDARGSGYNDGEKLLRPSTVGALEVKWRFDAADAGHEVGPIHASPVVLDDRVYVGSNLGRFYAIDRDGDMSWTYLPLQPNPLLASLVVPSPIGSPIEAVATPIVGAAVLPSHKPYVIFGDMDGNLYALHRQTGAPVWVKPNVDGHDLGGVIGNSMVLAGDTLIVGFSSIENYGLILAQQGYPCCTFRGMVAAFDVATGAEKWRFRTIPDGEQQALPASLAPFTFGPSGADVWGQPTYDEHTDTVYFGTGQNFSPRPDGGGGDYSDSIVALDAHTGELRWSYQATADDVWAEGLPNPDPEGRYHDLDFGDSPKLYKLPGLGRVVGAGDKAGAYHVLDAETGELVLRTQHLATASALGGFQNLGATAHGLVYQHGLDRIGPVGSTAFKGKVLALTPDGSDVVWSVSRPGSEIVGGLAVAHDVLYFQSPREEKAPGDPPAWALYAVHAKTGAVLKRVELPGRAVSSPVVSRGRVYIGDGNSAVAMLGVVENGGLLCLGLPGNP</sequence>
<dbReference type="EMBL" id="FOMX01000008">
    <property type="protein sequence ID" value="SFE06124.1"/>
    <property type="molecule type" value="Genomic_DNA"/>
</dbReference>
<dbReference type="Proteomes" id="UP000199400">
    <property type="component" value="Unassembled WGS sequence"/>
</dbReference>